<dbReference type="NCBIfam" id="NF005978">
    <property type="entry name" value="PRK08071.1"/>
    <property type="match status" value="1"/>
</dbReference>
<evidence type="ECO:0000256" key="7">
    <source>
        <dbReference type="ARBA" id="ARBA00022642"/>
    </source>
</evidence>
<comment type="catalytic activity">
    <reaction evidence="10">
        <text>L-aspartate + O2 = iminosuccinate + H2O2</text>
        <dbReference type="Rhea" id="RHEA:25876"/>
        <dbReference type="ChEBI" id="CHEBI:15379"/>
        <dbReference type="ChEBI" id="CHEBI:16240"/>
        <dbReference type="ChEBI" id="CHEBI:29991"/>
        <dbReference type="ChEBI" id="CHEBI:77875"/>
        <dbReference type="EC" id="1.4.3.16"/>
    </reaction>
    <physiologicalReaction direction="left-to-right" evidence="10">
        <dbReference type="Rhea" id="RHEA:25877"/>
    </physiologicalReaction>
</comment>
<evidence type="ECO:0000256" key="8">
    <source>
        <dbReference type="ARBA" id="ARBA00022827"/>
    </source>
</evidence>
<sequence length="532" mass="59291">MSENVIIIGSGIAALQLATHLQNHMNVIIITKSLKNISNSYKAQGGIAAVISDKDDYQSHIEDTLSAGRYHHSYQEVEKLVKEGSVAVQELIENGLLIDRHKNGEIALGLEGAHHHKRIVHCGGDATGKFVMEHLFQQLGAHVTIVENELAYELILAKDHHKVVGVKTKTENDDIKKYFGRHIVLATGGIGSLYPYTSNHAELIGDGIAMAYRAGAELVDLEFIQFHPTLLFVNGKAKGLVSEAVRGEGGILIDENGTEIMKHIHPLKDLAPRHIVAQQIFQTLKQHKNVYLNIKQIKDFQKKFPTITRLCEESGINLENGLIPIAPGSHFFMGGILIDCYGRTTVQGLYAIGEVACSGVHGANRLASNSLLEGLVFGKRVAQFINQSDCYTVADNQDQDKKHDKPLTQQALANLSIQELKQNMLENVGIIREQSTLKHHLDWLCHLNVTSFFDCPLDQLSKDEIEKITMFTNSYLITKAALMRTESRGAHIRTDFHKELDNWKGKHIVHSINKEIEIRSGFHEQHQVTLHA</sequence>
<comment type="pathway">
    <text evidence="2 12">Cofactor biosynthesis; NAD(+) biosynthesis; iminoaspartate from L-aspartate (oxidase route): step 1/1.</text>
</comment>
<dbReference type="PANTHER" id="PTHR42716">
    <property type="entry name" value="L-ASPARTATE OXIDASE"/>
    <property type="match status" value="1"/>
</dbReference>
<dbReference type="Pfam" id="PF02910">
    <property type="entry name" value="Succ_DH_flav_C"/>
    <property type="match status" value="1"/>
</dbReference>
<protein>
    <recommendedName>
        <fullName evidence="5 11">L-aspartate oxidase</fullName>
        <ecNumber evidence="4 11">1.4.3.16</ecNumber>
    </recommendedName>
</protein>
<dbReference type="SUPFAM" id="SSF46977">
    <property type="entry name" value="Succinate dehydrogenase/fumarate reductase flavoprotein C-terminal domain"/>
    <property type="match status" value="1"/>
</dbReference>
<organism evidence="15 17">
    <name type="scientific">Heyndrickxia ginsengihumi</name>
    <dbReference type="NCBI Taxonomy" id="363870"/>
    <lineage>
        <taxon>Bacteria</taxon>
        <taxon>Bacillati</taxon>
        <taxon>Bacillota</taxon>
        <taxon>Bacilli</taxon>
        <taxon>Bacillales</taxon>
        <taxon>Bacillaceae</taxon>
        <taxon>Heyndrickxia</taxon>
    </lineage>
</organism>
<dbReference type="InterPro" id="IPR036188">
    <property type="entry name" value="FAD/NAD-bd_sf"/>
</dbReference>
<dbReference type="GO" id="GO:0008734">
    <property type="term" value="F:L-aspartate oxidase activity"/>
    <property type="evidence" value="ECO:0007669"/>
    <property type="project" value="UniProtKB-UniRule"/>
</dbReference>
<evidence type="ECO:0000256" key="6">
    <source>
        <dbReference type="ARBA" id="ARBA00022630"/>
    </source>
</evidence>
<dbReference type="SUPFAM" id="SSF51905">
    <property type="entry name" value="FAD/NAD(P)-binding domain"/>
    <property type="match status" value="1"/>
</dbReference>
<dbReference type="RefSeq" id="WP_035355617.1">
    <property type="nucleotide sequence ID" value="NZ_JAAIWK010000006.1"/>
</dbReference>
<dbReference type="EMBL" id="JRUN01000052">
    <property type="protein sequence ID" value="KHD84563.1"/>
    <property type="molecule type" value="Genomic_DNA"/>
</dbReference>
<evidence type="ECO:0000313" key="18">
    <source>
        <dbReference type="Proteomes" id="UP000476934"/>
    </source>
</evidence>
<dbReference type="Proteomes" id="UP000030588">
    <property type="component" value="Unassembled WGS sequence"/>
</dbReference>
<evidence type="ECO:0000259" key="13">
    <source>
        <dbReference type="Pfam" id="PF00890"/>
    </source>
</evidence>
<dbReference type="SUPFAM" id="SSF56425">
    <property type="entry name" value="Succinate dehydrogenase/fumarate reductase flavoprotein, catalytic domain"/>
    <property type="match status" value="1"/>
</dbReference>
<dbReference type="Gene3D" id="1.20.58.100">
    <property type="entry name" value="Fumarate reductase/succinate dehydrogenase flavoprotein-like, C-terminal domain"/>
    <property type="match status" value="1"/>
</dbReference>
<evidence type="ECO:0000256" key="12">
    <source>
        <dbReference type="RuleBase" id="RU362049"/>
    </source>
</evidence>
<reference evidence="16" key="2">
    <citation type="submission" date="2020-02" db="EMBL/GenBank/DDBJ databases">
        <authorList>
            <person name="Feng H."/>
        </authorList>
    </citation>
    <scope>NUCLEOTIDE SEQUENCE [LARGE SCALE GENOMIC DNA]</scope>
    <source>
        <strain evidence="16">Gsoil 114</strain>
    </source>
</reference>
<evidence type="ECO:0000259" key="14">
    <source>
        <dbReference type="Pfam" id="PF02910"/>
    </source>
</evidence>
<evidence type="ECO:0000256" key="2">
    <source>
        <dbReference type="ARBA" id="ARBA00004950"/>
    </source>
</evidence>
<comment type="cofactor">
    <cofactor evidence="1 12">
        <name>FAD</name>
        <dbReference type="ChEBI" id="CHEBI:57692"/>
    </cofactor>
</comment>
<dbReference type="GO" id="GO:0033765">
    <property type="term" value="F:steroid dehydrogenase activity, acting on the CH-CH group of donors"/>
    <property type="evidence" value="ECO:0007669"/>
    <property type="project" value="UniProtKB-ARBA"/>
</dbReference>
<evidence type="ECO:0000256" key="10">
    <source>
        <dbReference type="ARBA" id="ARBA00048305"/>
    </source>
</evidence>
<accession>A0A0A6VAN1</accession>
<dbReference type="AlphaFoldDB" id="A0A0A6VAN1"/>
<dbReference type="Gene3D" id="3.50.50.60">
    <property type="entry name" value="FAD/NAD(P)-binding domain"/>
    <property type="match status" value="1"/>
</dbReference>
<proteinExistence type="inferred from homology"/>
<dbReference type="PRINTS" id="PR00368">
    <property type="entry name" value="FADPNR"/>
</dbReference>
<dbReference type="UniPathway" id="UPA00253">
    <property type="reaction ID" value="UER00326"/>
</dbReference>
<dbReference type="InterPro" id="IPR005288">
    <property type="entry name" value="NadB"/>
</dbReference>
<evidence type="ECO:0000313" key="17">
    <source>
        <dbReference type="Proteomes" id="UP000030588"/>
    </source>
</evidence>
<evidence type="ECO:0000256" key="11">
    <source>
        <dbReference type="NCBIfam" id="TIGR00551"/>
    </source>
</evidence>
<keyword evidence="18" id="KW-1185">Reference proteome</keyword>
<evidence type="ECO:0000256" key="1">
    <source>
        <dbReference type="ARBA" id="ARBA00001974"/>
    </source>
</evidence>
<comment type="similarity">
    <text evidence="3 12">Belongs to the FAD-dependent oxidoreductase 2 family. NadB subfamily.</text>
</comment>
<reference evidence="16 18" key="3">
    <citation type="submission" date="2020-03" db="EMBL/GenBank/DDBJ databases">
        <title>Bacillus aquiflavi sp. nov., isolated from yellow water of strong flavor Chinese baijiu in Yibin region of China.</title>
        <authorList>
            <person name="Xie J."/>
        </authorList>
    </citation>
    <scope>NUCLEOTIDE SEQUENCE [LARGE SCALE GENOMIC DNA]</scope>
    <source>
        <strain evidence="16 18">Gsoil 114</strain>
    </source>
</reference>
<dbReference type="NCBIfam" id="TIGR00551">
    <property type="entry name" value="nadB"/>
    <property type="match status" value="1"/>
</dbReference>
<name>A0A0A6VAN1_9BACI</name>
<evidence type="ECO:0000313" key="16">
    <source>
        <dbReference type="EMBL" id="NEY19454.1"/>
    </source>
</evidence>
<comment type="subcellular location">
    <subcellularLocation>
        <location evidence="12">Cytoplasm</location>
    </subcellularLocation>
</comment>
<dbReference type="EC" id="1.4.3.16" evidence="4 11"/>
<dbReference type="FunFam" id="3.90.700.10:FF:000002">
    <property type="entry name" value="L-aspartate oxidase"/>
    <property type="match status" value="1"/>
</dbReference>
<dbReference type="PANTHER" id="PTHR42716:SF2">
    <property type="entry name" value="L-ASPARTATE OXIDASE, CHLOROPLASTIC"/>
    <property type="match status" value="1"/>
</dbReference>
<dbReference type="OrthoDB" id="9806724at2"/>
<keyword evidence="6 12" id="KW-0285">Flavoprotein</keyword>
<feature type="domain" description="FAD-dependent oxidoreductase 2 FAD-binding" evidence="13">
    <location>
        <begin position="5"/>
        <end position="371"/>
    </location>
</feature>
<dbReference type="EMBL" id="JAAIWK010000006">
    <property type="protein sequence ID" value="NEY19454.1"/>
    <property type="molecule type" value="Genomic_DNA"/>
</dbReference>
<dbReference type="Proteomes" id="UP000476934">
    <property type="component" value="Unassembled WGS sequence"/>
</dbReference>
<feature type="domain" description="Fumarate reductase/succinate dehydrogenase flavoprotein-like C-terminal" evidence="14">
    <location>
        <begin position="418"/>
        <end position="510"/>
    </location>
</feature>
<dbReference type="InterPro" id="IPR003953">
    <property type="entry name" value="FAD-dep_OxRdtase_2_FAD-bd"/>
</dbReference>
<evidence type="ECO:0000256" key="5">
    <source>
        <dbReference type="ARBA" id="ARBA00021901"/>
    </source>
</evidence>
<keyword evidence="7 12" id="KW-0662">Pyridine nucleotide biosynthesis</keyword>
<gene>
    <name evidence="16" type="primary">nadB</name>
    <name evidence="16" type="ORF">G4D61_05655</name>
    <name evidence="15" type="ORF">NG54_14760</name>
</gene>
<keyword evidence="8 12" id="KW-0274">FAD</keyword>
<comment type="function">
    <text evidence="12">Catalyzes the oxidation of L-aspartate to iminoaspartate.</text>
</comment>
<dbReference type="GO" id="GO:0005737">
    <property type="term" value="C:cytoplasm"/>
    <property type="evidence" value="ECO:0007669"/>
    <property type="project" value="UniProtKB-SubCell"/>
</dbReference>
<dbReference type="InterPro" id="IPR027477">
    <property type="entry name" value="Succ_DH/fumarate_Rdtase_cat_sf"/>
</dbReference>
<evidence type="ECO:0000256" key="9">
    <source>
        <dbReference type="ARBA" id="ARBA00023002"/>
    </source>
</evidence>
<reference evidence="15 17" key="1">
    <citation type="submission" date="2014-10" db="EMBL/GenBank/DDBJ databases">
        <title>Draft genome of phytase producing Bacillus ginsengihumi strain M2.11.</title>
        <authorList>
            <person name="Toymentseva A."/>
            <person name="Boulygina E.A."/>
            <person name="Kazakov S.V."/>
            <person name="Kayumov I."/>
            <person name="Suleimanova A.D."/>
            <person name="Mardanova A.M."/>
            <person name="Maria S.N."/>
            <person name="Sergey M.Y."/>
            <person name="Sharipova M.R."/>
        </authorList>
    </citation>
    <scope>NUCLEOTIDE SEQUENCE [LARGE SCALE GENOMIC DNA]</scope>
    <source>
        <strain evidence="15 17">M2.11</strain>
    </source>
</reference>
<dbReference type="InterPro" id="IPR015939">
    <property type="entry name" value="Fum_Rdtase/Succ_DH_flav-like_C"/>
</dbReference>
<dbReference type="Gene3D" id="3.90.700.10">
    <property type="entry name" value="Succinate dehydrogenase/fumarate reductase flavoprotein, catalytic domain"/>
    <property type="match status" value="1"/>
</dbReference>
<dbReference type="GO" id="GO:0034628">
    <property type="term" value="P:'de novo' NAD+ biosynthetic process from L-aspartate"/>
    <property type="evidence" value="ECO:0007669"/>
    <property type="project" value="TreeGrafter"/>
</dbReference>
<evidence type="ECO:0000256" key="4">
    <source>
        <dbReference type="ARBA" id="ARBA00012173"/>
    </source>
</evidence>
<evidence type="ECO:0000256" key="3">
    <source>
        <dbReference type="ARBA" id="ARBA00008562"/>
    </source>
</evidence>
<keyword evidence="9 12" id="KW-0560">Oxidoreductase</keyword>
<dbReference type="InterPro" id="IPR037099">
    <property type="entry name" value="Fum_R/Succ_DH_flav-like_C_sf"/>
</dbReference>
<dbReference type="STRING" id="363870.NG54_14760"/>
<evidence type="ECO:0000313" key="15">
    <source>
        <dbReference type="EMBL" id="KHD84563.1"/>
    </source>
</evidence>
<comment type="caution">
    <text evidence="15">The sequence shown here is derived from an EMBL/GenBank/DDBJ whole genome shotgun (WGS) entry which is preliminary data.</text>
</comment>
<dbReference type="Pfam" id="PF00890">
    <property type="entry name" value="FAD_binding_2"/>
    <property type="match status" value="1"/>
</dbReference>